<protein>
    <recommendedName>
        <fullName evidence="2">ASX DEUBAD domain-containing protein</fullName>
    </recommendedName>
</protein>
<dbReference type="AlphaFoldDB" id="A0A3N4LD24"/>
<evidence type="ECO:0000313" key="4">
    <source>
        <dbReference type="Proteomes" id="UP000267821"/>
    </source>
</evidence>
<dbReference type="InParanoid" id="A0A3N4LD24"/>
<dbReference type="Proteomes" id="UP000267821">
    <property type="component" value="Unassembled WGS sequence"/>
</dbReference>
<proteinExistence type="predicted"/>
<dbReference type="InterPro" id="IPR028020">
    <property type="entry name" value="ASX_DEUBAD_dom"/>
</dbReference>
<feature type="domain" description="ASX DEUBAD" evidence="2">
    <location>
        <begin position="343"/>
        <end position="480"/>
    </location>
</feature>
<keyword evidence="4" id="KW-1185">Reference proteome</keyword>
<name>A0A3N4LD24_9PEZI</name>
<feature type="region of interest" description="Disordered" evidence="1">
    <location>
        <begin position="16"/>
        <end position="37"/>
    </location>
</feature>
<dbReference type="STRING" id="1051890.A0A3N4LD24"/>
<feature type="compositionally biased region" description="Basic and acidic residues" evidence="1">
    <location>
        <begin position="134"/>
        <end position="145"/>
    </location>
</feature>
<feature type="compositionally biased region" description="Basic and acidic residues" evidence="1">
    <location>
        <begin position="83"/>
        <end position="93"/>
    </location>
</feature>
<reference evidence="3 4" key="1">
    <citation type="journal article" date="2018" name="Nat. Ecol. Evol.">
        <title>Pezizomycetes genomes reveal the molecular basis of ectomycorrhizal truffle lifestyle.</title>
        <authorList>
            <person name="Murat C."/>
            <person name="Payen T."/>
            <person name="Noel B."/>
            <person name="Kuo A."/>
            <person name="Morin E."/>
            <person name="Chen J."/>
            <person name="Kohler A."/>
            <person name="Krizsan K."/>
            <person name="Balestrini R."/>
            <person name="Da Silva C."/>
            <person name="Montanini B."/>
            <person name="Hainaut M."/>
            <person name="Levati E."/>
            <person name="Barry K.W."/>
            <person name="Belfiori B."/>
            <person name="Cichocki N."/>
            <person name="Clum A."/>
            <person name="Dockter R.B."/>
            <person name="Fauchery L."/>
            <person name="Guy J."/>
            <person name="Iotti M."/>
            <person name="Le Tacon F."/>
            <person name="Lindquist E.A."/>
            <person name="Lipzen A."/>
            <person name="Malagnac F."/>
            <person name="Mello A."/>
            <person name="Molinier V."/>
            <person name="Miyauchi S."/>
            <person name="Poulain J."/>
            <person name="Riccioni C."/>
            <person name="Rubini A."/>
            <person name="Sitrit Y."/>
            <person name="Splivallo R."/>
            <person name="Traeger S."/>
            <person name="Wang M."/>
            <person name="Zifcakova L."/>
            <person name="Wipf D."/>
            <person name="Zambonelli A."/>
            <person name="Paolocci F."/>
            <person name="Nowrousian M."/>
            <person name="Ottonello S."/>
            <person name="Baldrian P."/>
            <person name="Spatafora J.W."/>
            <person name="Henrissat B."/>
            <person name="Nagy L.G."/>
            <person name="Aury J.M."/>
            <person name="Wincker P."/>
            <person name="Grigoriev I.V."/>
            <person name="Bonfante P."/>
            <person name="Martin F.M."/>
        </authorList>
    </citation>
    <scope>NUCLEOTIDE SEQUENCE [LARGE SCALE GENOMIC DNA]</scope>
    <source>
        <strain evidence="3 4">ATCC MYA-4762</strain>
    </source>
</reference>
<feature type="region of interest" description="Disordered" evidence="1">
    <location>
        <begin position="71"/>
        <end position="345"/>
    </location>
</feature>
<accession>A0A3N4LD24</accession>
<feature type="compositionally biased region" description="Low complexity" evidence="1">
    <location>
        <begin position="307"/>
        <end position="320"/>
    </location>
</feature>
<evidence type="ECO:0000259" key="2">
    <source>
        <dbReference type="Pfam" id="PF13919"/>
    </source>
</evidence>
<gene>
    <name evidence="3" type="ORF">L211DRAFT_492583</name>
</gene>
<dbReference type="Pfam" id="PF13919">
    <property type="entry name" value="ASXH"/>
    <property type="match status" value="1"/>
</dbReference>
<dbReference type="EMBL" id="ML121567">
    <property type="protein sequence ID" value="RPB20783.1"/>
    <property type="molecule type" value="Genomic_DNA"/>
</dbReference>
<evidence type="ECO:0000256" key="1">
    <source>
        <dbReference type="SAM" id="MobiDB-lite"/>
    </source>
</evidence>
<evidence type="ECO:0000313" key="3">
    <source>
        <dbReference type="EMBL" id="RPB20783.1"/>
    </source>
</evidence>
<sequence length="618" mass="67762">MELRKRTRTATAKVLENNYIEAETPKPRKSRKARRTALGFLEGGNEGLSEAGVEADKSLISGEMGNSGGAGLVDLSSGIEGSQDQKKKVHEVDMAAADGQTQDESISKKRRKVKVTSQEAEGYEAQHTITELCNENKDKKTDPHRTGGQQDIPKKTEADGEKWDTEYGNGGANLGSLDVQSQTKLPPNEPETGRFLSGVELPIQPNKRKDIHTGSGVENGSETLSAELSPKRPRRSTKEGKANDLNGSQDIPTKRAVFGKGRAIKSSPAKSDIAAPEFPVTSSRRRAQITYKELSDEEEGDEPAHVSARGSSPPRASASRSNKRGKAGGSGKREAIEQLSPKARKGRKGIWDKEVLLTSKKSRLVKVADLSDVLNSTTWDLLSAEEQKECLALLPVIDKVYVAADSSNGDGDPNGDAILAPDFFESNQVLKDSLVEFQDDLIQGRYEPSYITEAANARTARLEGAADKYKDGQYELFWGQRQQFGMIAGAAANIKLPELIQKGLLKAGDIWAYKRTFDKVVTLEKEVTVAEVTNENGRYSLVFHIPPGQHKFPHLNRENIVVAGIVSPQTLEKAILRTHPDTPDHIPNGNSFKVFKVWRKGEDLGLLWEIRQTYWGGE</sequence>
<feature type="compositionally biased region" description="Basic and acidic residues" evidence="1">
    <location>
        <begin position="152"/>
        <end position="165"/>
    </location>
</feature>
<feature type="compositionally biased region" description="Polar residues" evidence="1">
    <location>
        <begin position="216"/>
        <end position="226"/>
    </location>
</feature>
<dbReference type="OrthoDB" id="2289918at2759"/>
<organism evidence="3 4">
    <name type="scientific">Terfezia boudieri ATCC MYA-4762</name>
    <dbReference type="NCBI Taxonomy" id="1051890"/>
    <lineage>
        <taxon>Eukaryota</taxon>
        <taxon>Fungi</taxon>
        <taxon>Dikarya</taxon>
        <taxon>Ascomycota</taxon>
        <taxon>Pezizomycotina</taxon>
        <taxon>Pezizomycetes</taxon>
        <taxon>Pezizales</taxon>
        <taxon>Pezizaceae</taxon>
        <taxon>Terfezia</taxon>
    </lineage>
</organism>